<evidence type="ECO:0000256" key="2">
    <source>
        <dbReference type="ARBA" id="ARBA00023125"/>
    </source>
</evidence>
<proteinExistence type="predicted"/>
<dbReference type="InterPro" id="IPR018062">
    <property type="entry name" value="HTH_AraC-typ_CS"/>
</dbReference>
<dbReference type="InterPro" id="IPR009057">
    <property type="entry name" value="Homeodomain-like_sf"/>
</dbReference>
<dbReference type="Proteomes" id="UP000445000">
    <property type="component" value="Unassembled WGS sequence"/>
</dbReference>
<dbReference type="Gene3D" id="1.10.10.60">
    <property type="entry name" value="Homeodomain-like"/>
    <property type="match status" value="2"/>
</dbReference>
<comment type="caution">
    <text evidence="5">The sequence shown here is derived from an EMBL/GenBank/DDBJ whole genome shotgun (WGS) entry which is preliminary data.</text>
</comment>
<dbReference type="PROSITE" id="PS00041">
    <property type="entry name" value="HTH_ARAC_FAMILY_1"/>
    <property type="match status" value="1"/>
</dbReference>
<evidence type="ECO:0000256" key="3">
    <source>
        <dbReference type="ARBA" id="ARBA00023163"/>
    </source>
</evidence>
<accession>A0A829YF78</accession>
<organism evidence="5 6">
    <name type="scientific">Steroidobacter agaridevorans</name>
    <dbReference type="NCBI Taxonomy" id="2695856"/>
    <lineage>
        <taxon>Bacteria</taxon>
        <taxon>Pseudomonadati</taxon>
        <taxon>Pseudomonadota</taxon>
        <taxon>Gammaproteobacteria</taxon>
        <taxon>Steroidobacterales</taxon>
        <taxon>Steroidobacteraceae</taxon>
        <taxon>Steroidobacter</taxon>
    </lineage>
</organism>
<evidence type="ECO:0000313" key="5">
    <source>
        <dbReference type="EMBL" id="GFE81860.1"/>
    </source>
</evidence>
<dbReference type="AlphaFoldDB" id="A0A829YF78"/>
<dbReference type="Pfam" id="PF12833">
    <property type="entry name" value="HTH_18"/>
    <property type="match status" value="1"/>
</dbReference>
<sequence>MFMAEGERGGVTVSGRGLAAWQVRRVMNHMSNRLEEGISLAEASAEVGLSPAYFCTAFRLATGRTPFAAFSALRIERARQLLTDPTVSITDVSLAVGFQTPSAFANTFRRLTGMTPSQFRKFQAVDPSLRAAVYTGGPGVRDERAAI</sequence>
<gene>
    <name evidence="5" type="ORF">GCM10011487_38600</name>
</gene>
<dbReference type="InterPro" id="IPR020449">
    <property type="entry name" value="Tscrpt_reg_AraC-type_HTH"/>
</dbReference>
<dbReference type="PROSITE" id="PS01124">
    <property type="entry name" value="HTH_ARAC_FAMILY_2"/>
    <property type="match status" value="1"/>
</dbReference>
<evidence type="ECO:0000313" key="6">
    <source>
        <dbReference type="Proteomes" id="UP000445000"/>
    </source>
</evidence>
<keyword evidence="2" id="KW-0238">DNA-binding</keyword>
<dbReference type="SUPFAM" id="SSF46689">
    <property type="entry name" value="Homeodomain-like"/>
    <property type="match status" value="2"/>
</dbReference>
<dbReference type="RefSeq" id="WP_161813464.1">
    <property type="nucleotide sequence ID" value="NZ_BLJN01000003.1"/>
</dbReference>
<dbReference type="EMBL" id="BLJN01000003">
    <property type="protein sequence ID" value="GFE81860.1"/>
    <property type="molecule type" value="Genomic_DNA"/>
</dbReference>
<keyword evidence="3" id="KW-0804">Transcription</keyword>
<keyword evidence="6" id="KW-1185">Reference proteome</keyword>
<reference evidence="6" key="1">
    <citation type="submission" date="2020-01" db="EMBL/GenBank/DDBJ databases">
        <title>'Steroidobacter agaridevorans' sp. nov., agar-degrading bacteria isolated from rhizosphere soils.</title>
        <authorList>
            <person name="Ikenaga M."/>
            <person name="Kataoka M."/>
            <person name="Murouchi A."/>
            <person name="Katsuragi S."/>
            <person name="Sakai M."/>
        </authorList>
    </citation>
    <scope>NUCLEOTIDE SEQUENCE [LARGE SCALE GENOMIC DNA]</scope>
    <source>
        <strain evidence="6">YU21-B</strain>
    </source>
</reference>
<evidence type="ECO:0000259" key="4">
    <source>
        <dbReference type="PROSITE" id="PS01124"/>
    </source>
</evidence>
<dbReference type="GO" id="GO:0043565">
    <property type="term" value="F:sequence-specific DNA binding"/>
    <property type="evidence" value="ECO:0007669"/>
    <property type="project" value="InterPro"/>
</dbReference>
<name>A0A829YF78_9GAMM</name>
<dbReference type="PRINTS" id="PR00032">
    <property type="entry name" value="HTHARAC"/>
</dbReference>
<dbReference type="InterPro" id="IPR050204">
    <property type="entry name" value="AraC_XylS_family_regulators"/>
</dbReference>
<protein>
    <recommendedName>
        <fullName evidence="4">HTH araC/xylS-type domain-containing protein</fullName>
    </recommendedName>
</protein>
<dbReference type="SMART" id="SM00342">
    <property type="entry name" value="HTH_ARAC"/>
    <property type="match status" value="1"/>
</dbReference>
<dbReference type="PANTHER" id="PTHR46796:SF6">
    <property type="entry name" value="ARAC SUBFAMILY"/>
    <property type="match status" value="1"/>
</dbReference>
<feature type="domain" description="HTH araC/xylS-type" evidence="4">
    <location>
        <begin position="24"/>
        <end position="122"/>
    </location>
</feature>
<dbReference type="InterPro" id="IPR018060">
    <property type="entry name" value="HTH_AraC"/>
</dbReference>
<evidence type="ECO:0000256" key="1">
    <source>
        <dbReference type="ARBA" id="ARBA00023015"/>
    </source>
</evidence>
<dbReference type="GO" id="GO:0003700">
    <property type="term" value="F:DNA-binding transcription factor activity"/>
    <property type="evidence" value="ECO:0007669"/>
    <property type="project" value="InterPro"/>
</dbReference>
<dbReference type="PANTHER" id="PTHR46796">
    <property type="entry name" value="HTH-TYPE TRANSCRIPTIONAL ACTIVATOR RHAS-RELATED"/>
    <property type="match status" value="1"/>
</dbReference>
<keyword evidence="1" id="KW-0805">Transcription regulation</keyword>